<organism evidence="1 2">
    <name type="scientific">Gimesia aquarii</name>
    <dbReference type="NCBI Taxonomy" id="2527964"/>
    <lineage>
        <taxon>Bacteria</taxon>
        <taxon>Pseudomonadati</taxon>
        <taxon>Planctomycetota</taxon>
        <taxon>Planctomycetia</taxon>
        <taxon>Planctomycetales</taxon>
        <taxon>Planctomycetaceae</taxon>
        <taxon>Gimesia</taxon>
    </lineage>
</organism>
<dbReference type="KEGG" id="gaw:V144x_22950"/>
<proteinExistence type="predicted"/>
<dbReference type="SUPFAM" id="SSF53649">
    <property type="entry name" value="Alkaline phosphatase-like"/>
    <property type="match status" value="1"/>
</dbReference>
<dbReference type="EMBL" id="CP037920">
    <property type="protein sequence ID" value="QDT96837.1"/>
    <property type="molecule type" value="Genomic_DNA"/>
</dbReference>
<evidence type="ECO:0000313" key="1">
    <source>
        <dbReference type="EMBL" id="QDT96837.1"/>
    </source>
</evidence>
<evidence type="ECO:0008006" key="3">
    <source>
        <dbReference type="Google" id="ProtNLM"/>
    </source>
</evidence>
<dbReference type="InterPro" id="IPR010869">
    <property type="entry name" value="DUF1501"/>
</dbReference>
<evidence type="ECO:0000313" key="2">
    <source>
        <dbReference type="Proteomes" id="UP000318704"/>
    </source>
</evidence>
<gene>
    <name evidence="1" type="ORF">V144x_22950</name>
</gene>
<dbReference type="Pfam" id="PF07394">
    <property type="entry name" value="DUF1501"/>
    <property type="match status" value="1"/>
</dbReference>
<sequence length="436" mass="48268">MLILPGHQYQCCDGLSRRGFLQIGALTFGGLTLPQLLRAESQSNGKATGKSVINIFLNGGPTHMDTFDLKPQAPSEFRGEFLPIKTNSPGLEICELMPELATVGNQFSIIRSVENFKNEHNARQSDSGWSVNSLKNIGGRPGIGSVMSKILGPAQVTPEGAAPTNLDLSGSTRPGFLGPMHSAFRPNSRARGNLILDRRVTRERLDDRAQLLKDLDGIKRAMDASGRMNAIDSFTERAMGIITSGKLADALETKNEDPRTKEMYGISRDRYSRSNESFLKARRLLEAGVRCVSLNFGSWDTHGKNFDSMRKQLPPLGKALSALITDLERTGRLDDTIIMMSGEFGRTPRVNRNAGRDHWNRAGFFFIAGGGMQHGQAIGKTNRLGEFPQERPVKLQHIFHTVYHQLGIDANNITFTDPNGRPQYIVEERELIHELI</sequence>
<dbReference type="AlphaFoldDB" id="A0A517VV04"/>
<name>A0A517VV04_9PLAN</name>
<dbReference type="PANTHER" id="PTHR43737">
    <property type="entry name" value="BLL7424 PROTEIN"/>
    <property type="match status" value="1"/>
</dbReference>
<accession>A0A517VV04</accession>
<protein>
    <recommendedName>
        <fullName evidence="3">DUF1501 domain-containing protein</fullName>
    </recommendedName>
</protein>
<dbReference type="Proteomes" id="UP000318704">
    <property type="component" value="Chromosome"/>
</dbReference>
<dbReference type="RefSeq" id="WP_144985235.1">
    <property type="nucleotide sequence ID" value="NZ_CP037920.1"/>
</dbReference>
<dbReference type="InterPro" id="IPR017850">
    <property type="entry name" value="Alkaline_phosphatase_core_sf"/>
</dbReference>
<dbReference type="PANTHER" id="PTHR43737:SF1">
    <property type="entry name" value="DUF1501 DOMAIN-CONTAINING PROTEIN"/>
    <property type="match status" value="1"/>
</dbReference>
<reference evidence="1 2" key="1">
    <citation type="submission" date="2019-03" db="EMBL/GenBank/DDBJ databases">
        <title>Deep-cultivation of Planctomycetes and their phenomic and genomic characterization uncovers novel biology.</title>
        <authorList>
            <person name="Wiegand S."/>
            <person name="Jogler M."/>
            <person name="Boedeker C."/>
            <person name="Pinto D."/>
            <person name="Vollmers J."/>
            <person name="Rivas-Marin E."/>
            <person name="Kohn T."/>
            <person name="Peeters S.H."/>
            <person name="Heuer A."/>
            <person name="Rast P."/>
            <person name="Oberbeckmann S."/>
            <person name="Bunk B."/>
            <person name="Jeske O."/>
            <person name="Meyerdierks A."/>
            <person name="Storesund J.E."/>
            <person name="Kallscheuer N."/>
            <person name="Luecker S."/>
            <person name="Lage O.M."/>
            <person name="Pohl T."/>
            <person name="Merkel B.J."/>
            <person name="Hornburger P."/>
            <person name="Mueller R.-W."/>
            <person name="Bruemmer F."/>
            <person name="Labrenz M."/>
            <person name="Spormann A.M."/>
            <person name="Op den Camp H."/>
            <person name="Overmann J."/>
            <person name="Amann R."/>
            <person name="Jetten M.S.M."/>
            <person name="Mascher T."/>
            <person name="Medema M.H."/>
            <person name="Devos D.P."/>
            <person name="Kaster A.-K."/>
            <person name="Ovreas L."/>
            <person name="Rohde M."/>
            <person name="Galperin M.Y."/>
            <person name="Jogler C."/>
        </authorList>
    </citation>
    <scope>NUCLEOTIDE SEQUENCE [LARGE SCALE GENOMIC DNA]</scope>
    <source>
        <strain evidence="1 2">V144</strain>
    </source>
</reference>